<reference evidence="10" key="2">
    <citation type="submission" date="2019-01" db="UniProtKB">
        <authorList>
            <consortium name="EnsemblPlants"/>
        </authorList>
    </citation>
    <scope>IDENTIFICATION</scope>
    <source>
        <strain evidence="10">cv. Heinz 1706</strain>
    </source>
</reference>
<feature type="domain" description="Casparian strip membrane protein" evidence="9">
    <location>
        <begin position="21"/>
        <end position="163"/>
    </location>
</feature>
<dbReference type="PANTHER" id="PTHR36488:SF8">
    <property type="entry name" value="CASP-LIKE PROTEIN 1U1"/>
    <property type="match status" value="1"/>
</dbReference>
<evidence type="ECO:0000256" key="8">
    <source>
        <dbReference type="RuleBase" id="RU361233"/>
    </source>
</evidence>
<dbReference type="PaxDb" id="4081-Solyc03g097730.1.1"/>
<comment type="similarity">
    <text evidence="2 8">Belongs to the Casparian strip membrane proteins (CASP) family.</text>
</comment>
<dbReference type="InterPro" id="IPR044173">
    <property type="entry name" value="CASPL"/>
</dbReference>
<organism evidence="10">
    <name type="scientific">Solanum lycopersicum</name>
    <name type="common">Tomato</name>
    <name type="synonym">Lycopersicon esculentum</name>
    <dbReference type="NCBI Taxonomy" id="4081"/>
    <lineage>
        <taxon>Eukaryota</taxon>
        <taxon>Viridiplantae</taxon>
        <taxon>Streptophyta</taxon>
        <taxon>Embryophyta</taxon>
        <taxon>Tracheophyta</taxon>
        <taxon>Spermatophyta</taxon>
        <taxon>Magnoliopsida</taxon>
        <taxon>eudicotyledons</taxon>
        <taxon>Gunneridae</taxon>
        <taxon>Pentapetalae</taxon>
        <taxon>asterids</taxon>
        <taxon>lamiids</taxon>
        <taxon>Solanales</taxon>
        <taxon>Solanaceae</taxon>
        <taxon>Solanoideae</taxon>
        <taxon>Solaneae</taxon>
        <taxon>Solanum</taxon>
        <taxon>Solanum subgen. Lycopersicon</taxon>
    </lineage>
</organism>
<evidence type="ECO:0000256" key="3">
    <source>
        <dbReference type="ARBA" id="ARBA00011489"/>
    </source>
</evidence>
<keyword evidence="4 8" id="KW-1003">Cell membrane</keyword>
<dbReference type="GO" id="GO:0005886">
    <property type="term" value="C:plasma membrane"/>
    <property type="evidence" value="ECO:0007669"/>
    <property type="project" value="UniProtKB-SubCell"/>
</dbReference>
<comment type="subcellular location">
    <subcellularLocation>
        <location evidence="1 8">Cell membrane</location>
        <topology evidence="1 8">Multi-pass membrane protein</topology>
    </subcellularLocation>
</comment>
<evidence type="ECO:0000259" key="9">
    <source>
        <dbReference type="Pfam" id="PF04535"/>
    </source>
</evidence>
<dbReference type="InterPro" id="IPR006702">
    <property type="entry name" value="CASP_dom"/>
</dbReference>
<evidence type="ECO:0000256" key="5">
    <source>
        <dbReference type="ARBA" id="ARBA00022692"/>
    </source>
</evidence>
<keyword evidence="7 8" id="KW-0472">Membrane</keyword>
<evidence type="ECO:0000256" key="4">
    <source>
        <dbReference type="ARBA" id="ARBA00022475"/>
    </source>
</evidence>
<evidence type="ECO:0000256" key="2">
    <source>
        <dbReference type="ARBA" id="ARBA00007651"/>
    </source>
</evidence>
<sequence>MEIFGGKIKHDPSLKTQKVMLIFQIILRILGFTFCLGAVWRIMTSKQVLVLGIEANYTYSPTMKFFAYANMIGCASSIVALFLLLVCCYKKYLNSNKYLFYLFLHDLIVFGLLVAGCASATSIGYVAKYGQKYSGWNPVCNYVTKLCHKATVSVTLSYIAIIFYLCLTIISANQYVFH</sequence>
<evidence type="ECO:0000256" key="7">
    <source>
        <dbReference type="ARBA" id="ARBA00023136"/>
    </source>
</evidence>
<evidence type="ECO:0000256" key="1">
    <source>
        <dbReference type="ARBA" id="ARBA00004651"/>
    </source>
</evidence>
<feature type="transmembrane region" description="Helical" evidence="8">
    <location>
        <begin position="21"/>
        <end position="43"/>
    </location>
</feature>
<comment type="subunit">
    <text evidence="3 8">Homodimer and heterodimers.</text>
</comment>
<gene>
    <name evidence="10" type="primary">LOC104646479</name>
</gene>
<dbReference type="Proteomes" id="UP000004994">
    <property type="component" value="Chromosome 3"/>
</dbReference>
<dbReference type="PANTHER" id="PTHR36488">
    <property type="entry name" value="CASP-LIKE PROTEIN 1U1"/>
    <property type="match status" value="1"/>
</dbReference>
<feature type="transmembrane region" description="Helical" evidence="8">
    <location>
        <begin position="98"/>
        <end position="127"/>
    </location>
</feature>
<proteinExistence type="inferred from homology"/>
<dbReference type="Pfam" id="PF04535">
    <property type="entry name" value="CASP_dom"/>
    <property type="match status" value="1"/>
</dbReference>
<dbReference type="Gramene" id="Solyc03g097730.2.1">
    <property type="protein sequence ID" value="Solyc03g097730.2.1"/>
    <property type="gene ID" value="Solyc03g097730.2"/>
</dbReference>
<dbReference type="AlphaFoldDB" id="A0A3Q7FNI3"/>
<dbReference type="NCBIfam" id="TIGR01569">
    <property type="entry name" value="A_tha_TIGR01569"/>
    <property type="match status" value="1"/>
</dbReference>
<dbReference type="OMA" id="KHSGWEP"/>
<evidence type="ECO:0000313" key="10">
    <source>
        <dbReference type="EnsemblPlants" id="Solyc03g097730.2.1"/>
    </source>
</evidence>
<feature type="transmembrane region" description="Helical" evidence="8">
    <location>
        <begin position="156"/>
        <end position="177"/>
    </location>
</feature>
<reference evidence="10" key="1">
    <citation type="journal article" date="2012" name="Nature">
        <title>The tomato genome sequence provides insights into fleshy fruit evolution.</title>
        <authorList>
            <consortium name="Tomato Genome Consortium"/>
        </authorList>
    </citation>
    <scope>NUCLEOTIDE SEQUENCE [LARGE SCALE GENOMIC DNA]</scope>
    <source>
        <strain evidence="10">cv. Heinz 1706</strain>
    </source>
</reference>
<dbReference type="OrthoDB" id="1904499at2759"/>
<accession>A0A3Q7FNI3</accession>
<keyword evidence="6 8" id="KW-1133">Transmembrane helix</keyword>
<feature type="transmembrane region" description="Helical" evidence="8">
    <location>
        <begin position="65"/>
        <end position="86"/>
    </location>
</feature>
<evidence type="ECO:0000313" key="11">
    <source>
        <dbReference type="Proteomes" id="UP000004994"/>
    </source>
</evidence>
<dbReference type="InterPro" id="IPR006459">
    <property type="entry name" value="CASP/CASPL"/>
</dbReference>
<dbReference type="STRING" id="4081.A0A3Q7FNI3"/>
<evidence type="ECO:0000256" key="6">
    <source>
        <dbReference type="ARBA" id="ARBA00022989"/>
    </source>
</evidence>
<protein>
    <recommendedName>
        <fullName evidence="8">CASP-like protein</fullName>
    </recommendedName>
</protein>
<keyword evidence="5 8" id="KW-0812">Transmembrane</keyword>
<dbReference type="EnsemblPlants" id="Solyc03g097730.2.1">
    <property type="protein sequence ID" value="Solyc03g097730.2.1"/>
    <property type="gene ID" value="Solyc03g097730.2"/>
</dbReference>
<keyword evidence="11" id="KW-1185">Reference proteome</keyword>
<name>A0A3Q7FNI3_SOLLC</name>
<dbReference type="InParanoid" id="A0A3Q7FNI3"/>